<sequence length="119" mass="12324">MTEKPLHADAAHNRARILATATEVFAAKGPAASTEEIAAHTVVTLLSRDVTAAPALAGPNDAVATLLENDQTRARVRPEIHLDEVTALLTAASQGALTAAWPAGLQARTLAAIFTGLRP</sequence>
<comment type="caution">
    <text evidence="2">The sequence shown here is derived from an EMBL/GenBank/DDBJ whole genome shotgun (WGS) entry which is preliminary data.</text>
</comment>
<dbReference type="AlphaFoldDB" id="A0AAE3W0G3"/>
<gene>
    <name evidence="2" type="ORF">J2S42_003875</name>
</gene>
<feature type="domain" description="Transcriptional regulator SbtR-like C-terminal" evidence="1">
    <location>
        <begin position="44"/>
        <end position="119"/>
    </location>
</feature>
<keyword evidence="3" id="KW-1185">Reference proteome</keyword>
<accession>A0AAE3W0G3</accession>
<organism evidence="2 3">
    <name type="scientific">Catenuloplanes indicus</name>
    <dbReference type="NCBI Taxonomy" id="137267"/>
    <lineage>
        <taxon>Bacteria</taxon>
        <taxon>Bacillati</taxon>
        <taxon>Actinomycetota</taxon>
        <taxon>Actinomycetes</taxon>
        <taxon>Micromonosporales</taxon>
        <taxon>Micromonosporaceae</taxon>
        <taxon>Catenuloplanes</taxon>
    </lineage>
</organism>
<reference evidence="2 3" key="1">
    <citation type="submission" date="2023-07" db="EMBL/GenBank/DDBJ databases">
        <title>Sequencing the genomes of 1000 actinobacteria strains.</title>
        <authorList>
            <person name="Klenk H.-P."/>
        </authorList>
    </citation>
    <scope>NUCLEOTIDE SEQUENCE [LARGE SCALE GENOMIC DNA]</scope>
    <source>
        <strain evidence="2 3">DSM 44709</strain>
    </source>
</reference>
<protein>
    <recommendedName>
        <fullName evidence="1">Transcriptional regulator SbtR-like C-terminal domain-containing protein</fullName>
    </recommendedName>
</protein>
<dbReference type="Gene3D" id="1.10.357.10">
    <property type="entry name" value="Tetracycline Repressor, domain 2"/>
    <property type="match status" value="1"/>
</dbReference>
<dbReference type="InterPro" id="IPR049445">
    <property type="entry name" value="TetR_SbtR-like_C"/>
</dbReference>
<evidence type="ECO:0000313" key="2">
    <source>
        <dbReference type="EMBL" id="MDQ0367206.1"/>
    </source>
</evidence>
<evidence type="ECO:0000259" key="1">
    <source>
        <dbReference type="Pfam" id="PF21597"/>
    </source>
</evidence>
<dbReference type="RefSeq" id="WP_307241091.1">
    <property type="nucleotide sequence ID" value="NZ_JAUSUZ010000001.1"/>
</dbReference>
<dbReference type="Pfam" id="PF21597">
    <property type="entry name" value="TetR_C_43"/>
    <property type="match status" value="1"/>
</dbReference>
<dbReference type="Proteomes" id="UP001240236">
    <property type="component" value="Unassembled WGS sequence"/>
</dbReference>
<dbReference type="SUPFAM" id="SSF46689">
    <property type="entry name" value="Homeodomain-like"/>
    <property type="match status" value="1"/>
</dbReference>
<dbReference type="InterPro" id="IPR009057">
    <property type="entry name" value="Homeodomain-like_sf"/>
</dbReference>
<proteinExistence type="predicted"/>
<dbReference type="EMBL" id="JAUSUZ010000001">
    <property type="protein sequence ID" value="MDQ0367206.1"/>
    <property type="molecule type" value="Genomic_DNA"/>
</dbReference>
<name>A0AAE3W0G3_9ACTN</name>
<evidence type="ECO:0000313" key="3">
    <source>
        <dbReference type="Proteomes" id="UP001240236"/>
    </source>
</evidence>